<keyword evidence="9" id="KW-1185">Reference proteome</keyword>
<dbReference type="PANTHER" id="PTHR34990:SF2">
    <property type="entry name" value="BLL8164 PROTEIN"/>
    <property type="match status" value="1"/>
</dbReference>
<keyword evidence="3" id="KW-0479">Metal-binding</keyword>
<dbReference type="GO" id="GO:0009245">
    <property type="term" value="P:lipid A biosynthetic process"/>
    <property type="evidence" value="ECO:0007669"/>
    <property type="project" value="TreeGrafter"/>
</dbReference>
<dbReference type="GO" id="GO:0046872">
    <property type="term" value="F:metal ion binding"/>
    <property type="evidence" value="ECO:0007669"/>
    <property type="project" value="UniProtKB-KW"/>
</dbReference>
<keyword evidence="2" id="KW-0997">Cell inner membrane</keyword>
<keyword evidence="1" id="KW-1003">Cell membrane</keyword>
<dbReference type="Pfam" id="PF00149">
    <property type="entry name" value="Metallophos"/>
    <property type="match status" value="1"/>
</dbReference>
<organism evidence="8 9">
    <name type="scientific">Thalassoglobus neptunius</name>
    <dbReference type="NCBI Taxonomy" id="1938619"/>
    <lineage>
        <taxon>Bacteria</taxon>
        <taxon>Pseudomonadati</taxon>
        <taxon>Planctomycetota</taxon>
        <taxon>Planctomycetia</taxon>
        <taxon>Planctomycetales</taxon>
        <taxon>Planctomycetaceae</taxon>
        <taxon>Thalassoglobus</taxon>
    </lineage>
</organism>
<evidence type="ECO:0000256" key="2">
    <source>
        <dbReference type="ARBA" id="ARBA00022519"/>
    </source>
</evidence>
<feature type="domain" description="Calcineurin-like phosphoesterase" evidence="7">
    <location>
        <begin position="16"/>
        <end position="220"/>
    </location>
</feature>
<gene>
    <name evidence="8" type="ORF">KOR42_14000</name>
</gene>
<proteinExistence type="predicted"/>
<dbReference type="GO" id="GO:0008758">
    <property type="term" value="F:UDP-2,3-diacylglucosamine hydrolase activity"/>
    <property type="evidence" value="ECO:0007669"/>
    <property type="project" value="TreeGrafter"/>
</dbReference>
<evidence type="ECO:0000256" key="6">
    <source>
        <dbReference type="SAM" id="MobiDB-lite"/>
    </source>
</evidence>
<sequence>MRHDEVNFSQTDTSVRALFLSDIHLGCRHSQAKKLLDFLSNYRPQYLYLIGDIIDGRSLRRKWRWGPELSEVLLRLMDLAAQGTVIRYAVGNHDDFLRDKELRDQLSRFQMVEFAEEFVHQTMDEKKFLVIHGDRFDRIEQSAKWVSVISSWVYEGLLTLNQAWSFLVKQQLFGEYSFSARVKRSVKSVVKYISEFEQKIADHAKKMGCQGVICGHIHTPVKTEIDGLTYCNTGDWVENCSALLEHHDGTLELKFGPNCSSEHRPANVASSSTQRPLVLRPNTVPGGTRAASTATQS</sequence>
<evidence type="ECO:0000256" key="3">
    <source>
        <dbReference type="ARBA" id="ARBA00022723"/>
    </source>
</evidence>
<dbReference type="Gene3D" id="3.60.21.10">
    <property type="match status" value="1"/>
</dbReference>
<name>A0A5C5X6Q9_9PLAN</name>
<dbReference type="GO" id="GO:0016020">
    <property type="term" value="C:membrane"/>
    <property type="evidence" value="ECO:0007669"/>
    <property type="project" value="GOC"/>
</dbReference>
<dbReference type="EMBL" id="SIHI01000001">
    <property type="protein sequence ID" value="TWT58031.1"/>
    <property type="molecule type" value="Genomic_DNA"/>
</dbReference>
<comment type="caution">
    <text evidence="8">The sequence shown here is derived from an EMBL/GenBank/DDBJ whole genome shotgun (WGS) entry which is preliminary data.</text>
</comment>
<evidence type="ECO:0000259" key="7">
    <source>
        <dbReference type="Pfam" id="PF00149"/>
    </source>
</evidence>
<dbReference type="PANTHER" id="PTHR34990">
    <property type="entry name" value="UDP-2,3-DIACYLGLUCOSAMINE HYDROLASE-RELATED"/>
    <property type="match status" value="1"/>
</dbReference>
<dbReference type="CDD" id="cd07398">
    <property type="entry name" value="MPP_YbbF-LpxH"/>
    <property type="match status" value="1"/>
</dbReference>
<feature type="region of interest" description="Disordered" evidence="6">
    <location>
        <begin position="264"/>
        <end position="297"/>
    </location>
</feature>
<protein>
    <submittedName>
        <fullName evidence="8">UDP-2,3-diacylglucosamine hydrolase</fullName>
    </submittedName>
</protein>
<dbReference type="Proteomes" id="UP000317243">
    <property type="component" value="Unassembled WGS sequence"/>
</dbReference>
<accession>A0A5C5X6Q9</accession>
<evidence type="ECO:0000313" key="9">
    <source>
        <dbReference type="Proteomes" id="UP000317243"/>
    </source>
</evidence>
<evidence type="ECO:0000256" key="5">
    <source>
        <dbReference type="ARBA" id="ARBA00023211"/>
    </source>
</evidence>
<dbReference type="OrthoDB" id="9802481at2"/>
<evidence type="ECO:0000256" key="1">
    <source>
        <dbReference type="ARBA" id="ARBA00022475"/>
    </source>
</evidence>
<dbReference type="InterPro" id="IPR029052">
    <property type="entry name" value="Metallo-depent_PP-like"/>
</dbReference>
<reference evidence="8 9" key="1">
    <citation type="submission" date="2019-02" db="EMBL/GenBank/DDBJ databases">
        <title>Deep-cultivation of Planctomycetes and their phenomic and genomic characterization uncovers novel biology.</title>
        <authorList>
            <person name="Wiegand S."/>
            <person name="Jogler M."/>
            <person name="Boedeker C."/>
            <person name="Pinto D."/>
            <person name="Vollmers J."/>
            <person name="Rivas-Marin E."/>
            <person name="Kohn T."/>
            <person name="Peeters S.H."/>
            <person name="Heuer A."/>
            <person name="Rast P."/>
            <person name="Oberbeckmann S."/>
            <person name="Bunk B."/>
            <person name="Jeske O."/>
            <person name="Meyerdierks A."/>
            <person name="Storesund J.E."/>
            <person name="Kallscheuer N."/>
            <person name="Luecker S."/>
            <person name="Lage O.M."/>
            <person name="Pohl T."/>
            <person name="Merkel B.J."/>
            <person name="Hornburger P."/>
            <person name="Mueller R.-W."/>
            <person name="Bruemmer F."/>
            <person name="Labrenz M."/>
            <person name="Spormann A.M."/>
            <person name="Op Den Camp H."/>
            <person name="Overmann J."/>
            <person name="Amann R."/>
            <person name="Jetten M.S.M."/>
            <person name="Mascher T."/>
            <person name="Medema M.H."/>
            <person name="Devos D.P."/>
            <person name="Kaster A.-K."/>
            <person name="Ovreas L."/>
            <person name="Rohde M."/>
            <person name="Galperin M.Y."/>
            <person name="Jogler C."/>
        </authorList>
    </citation>
    <scope>NUCLEOTIDE SEQUENCE [LARGE SCALE GENOMIC DNA]</scope>
    <source>
        <strain evidence="8 9">KOR42</strain>
    </source>
</reference>
<dbReference type="InterPro" id="IPR004843">
    <property type="entry name" value="Calcineurin-like_PHP"/>
</dbReference>
<keyword evidence="4" id="KW-0472">Membrane</keyword>
<evidence type="ECO:0000256" key="4">
    <source>
        <dbReference type="ARBA" id="ARBA00023136"/>
    </source>
</evidence>
<dbReference type="RefSeq" id="WP_146508139.1">
    <property type="nucleotide sequence ID" value="NZ_SIHI01000001.1"/>
</dbReference>
<dbReference type="AlphaFoldDB" id="A0A5C5X6Q9"/>
<dbReference type="InterPro" id="IPR043461">
    <property type="entry name" value="LpxH-like"/>
</dbReference>
<keyword evidence="5" id="KW-0464">Manganese</keyword>
<evidence type="ECO:0000313" key="8">
    <source>
        <dbReference type="EMBL" id="TWT58031.1"/>
    </source>
</evidence>
<keyword evidence="8" id="KW-0378">Hydrolase</keyword>
<dbReference type="SUPFAM" id="SSF56300">
    <property type="entry name" value="Metallo-dependent phosphatases"/>
    <property type="match status" value="1"/>
</dbReference>